<sequence>MPFELDHEVLENKGFTLNNEENIIVNFKKKINDQTDLVFELSPEPGVFVWCKDEDFQDENMDGVRVYIHPDSVDEAVFIAEKIVCVDYL</sequence>
<keyword evidence="2" id="KW-1185">Reference proteome</keyword>
<accession>A0ABU7R2R6</accession>
<evidence type="ECO:0000313" key="2">
    <source>
        <dbReference type="Proteomes" id="UP001350005"/>
    </source>
</evidence>
<dbReference type="Proteomes" id="UP001350005">
    <property type="component" value="Unassembled WGS sequence"/>
</dbReference>
<protein>
    <submittedName>
        <fullName evidence="1">Uncharacterized protein</fullName>
    </submittedName>
</protein>
<name>A0ABU7R2R6_9FLAO</name>
<reference evidence="1 2" key="1">
    <citation type="submission" date="2024-01" db="EMBL/GenBank/DDBJ databases">
        <title>Whole genome of Chryseobacterium arthrosphaerae NNCa 2741.</title>
        <authorList>
            <person name="Boriskina E.V."/>
            <person name="Gordinskaya N.A."/>
            <person name="Kropotov V.S."/>
            <person name="Alekseeva A.E."/>
            <person name="Makhova M.A."/>
            <person name="Kryazhev D.V."/>
            <person name="Shkurkina I.S."/>
        </authorList>
    </citation>
    <scope>NUCLEOTIDE SEQUENCE [LARGE SCALE GENOMIC DNA]</scope>
    <source>
        <strain evidence="1 2">NNCa 2741</strain>
    </source>
</reference>
<organism evidence="1 2">
    <name type="scientific">Chryseobacterium arthrosphaerae</name>
    <dbReference type="NCBI Taxonomy" id="651561"/>
    <lineage>
        <taxon>Bacteria</taxon>
        <taxon>Pseudomonadati</taxon>
        <taxon>Bacteroidota</taxon>
        <taxon>Flavobacteriia</taxon>
        <taxon>Flavobacteriales</taxon>
        <taxon>Weeksellaceae</taxon>
        <taxon>Chryseobacterium group</taxon>
        <taxon>Chryseobacterium</taxon>
    </lineage>
</organism>
<proteinExistence type="predicted"/>
<dbReference type="EMBL" id="JAZGJU010000039">
    <property type="protein sequence ID" value="MEE6129103.1"/>
    <property type="molecule type" value="Genomic_DNA"/>
</dbReference>
<dbReference type="RefSeq" id="WP_330937420.1">
    <property type="nucleotide sequence ID" value="NZ_JAZGJU010000039.1"/>
</dbReference>
<evidence type="ECO:0000313" key="1">
    <source>
        <dbReference type="EMBL" id="MEE6129103.1"/>
    </source>
</evidence>
<comment type="caution">
    <text evidence="1">The sequence shown here is derived from an EMBL/GenBank/DDBJ whole genome shotgun (WGS) entry which is preliminary data.</text>
</comment>
<gene>
    <name evidence="1" type="ORF">V2E39_17010</name>
</gene>